<gene>
    <name evidence="3" type="ORF">EQG66_04730</name>
</gene>
<dbReference type="Pfam" id="PF18557">
    <property type="entry name" value="NepR"/>
    <property type="match status" value="1"/>
</dbReference>
<dbReference type="Proteomes" id="UP000290958">
    <property type="component" value="Unassembled WGS sequence"/>
</dbReference>
<proteinExistence type="predicted"/>
<dbReference type="OrthoDB" id="7580506at2"/>
<protein>
    <recommendedName>
        <fullName evidence="2">Anti-sigma factor NepR domain-containing protein</fullName>
    </recommendedName>
</protein>
<dbReference type="EMBL" id="SBKP01000003">
    <property type="protein sequence ID" value="RXR29853.1"/>
    <property type="molecule type" value="Genomic_DNA"/>
</dbReference>
<comment type="caution">
    <text evidence="3">The sequence shown here is derived from an EMBL/GenBank/DDBJ whole genome shotgun (WGS) entry which is preliminary data.</text>
</comment>
<dbReference type="AlphaFoldDB" id="A0A4Q1KJ63"/>
<dbReference type="InterPro" id="IPR041649">
    <property type="entry name" value="NepR"/>
</dbReference>
<accession>A0A4Q1KJ63</accession>
<reference evidence="4" key="1">
    <citation type="submission" date="2019-01" db="EMBL/GenBank/DDBJ databases">
        <title>Cytophagaceae bacterium strain CAR-16.</title>
        <authorList>
            <person name="Chen W.-M."/>
        </authorList>
    </citation>
    <scope>NUCLEOTIDE SEQUENCE [LARGE SCALE GENOMIC DNA]</scope>
    <source>
        <strain evidence="4">CHR27</strain>
    </source>
</reference>
<evidence type="ECO:0000313" key="4">
    <source>
        <dbReference type="Proteomes" id="UP000290958"/>
    </source>
</evidence>
<dbReference type="RefSeq" id="WP_129403390.1">
    <property type="nucleotide sequence ID" value="NZ_SBKP01000003.1"/>
</dbReference>
<name>A0A4Q1KJ63_9SPHN</name>
<feature type="domain" description="Anti-sigma factor NepR" evidence="2">
    <location>
        <begin position="42"/>
        <end position="71"/>
    </location>
</feature>
<evidence type="ECO:0000256" key="1">
    <source>
        <dbReference type="SAM" id="MobiDB-lite"/>
    </source>
</evidence>
<sequence length="72" mass="7848">MTNTEPDRIASQLNYPAPGQPGKAAVDRIDGSPLAPIADENATLGNALRTIYQQTVEERVPDEMLDLLKRLS</sequence>
<evidence type="ECO:0000313" key="3">
    <source>
        <dbReference type="EMBL" id="RXR29853.1"/>
    </source>
</evidence>
<feature type="region of interest" description="Disordered" evidence="1">
    <location>
        <begin position="1"/>
        <end position="24"/>
    </location>
</feature>
<keyword evidence="4" id="KW-1185">Reference proteome</keyword>
<organism evidence="3 4">
    <name type="scientific">Sphingobium fluviale</name>
    <dbReference type="NCBI Taxonomy" id="2506423"/>
    <lineage>
        <taxon>Bacteria</taxon>
        <taxon>Pseudomonadati</taxon>
        <taxon>Pseudomonadota</taxon>
        <taxon>Alphaproteobacteria</taxon>
        <taxon>Sphingomonadales</taxon>
        <taxon>Sphingomonadaceae</taxon>
        <taxon>Sphingobium</taxon>
    </lineage>
</organism>
<evidence type="ECO:0000259" key="2">
    <source>
        <dbReference type="Pfam" id="PF18557"/>
    </source>
</evidence>